<evidence type="ECO:0000313" key="8">
    <source>
        <dbReference type="Proteomes" id="UP001211065"/>
    </source>
</evidence>
<feature type="domain" description="Protein kinase" evidence="6">
    <location>
        <begin position="28"/>
        <end position="281"/>
    </location>
</feature>
<evidence type="ECO:0000256" key="4">
    <source>
        <dbReference type="PROSITE-ProRule" id="PRU10141"/>
    </source>
</evidence>
<organism evidence="7 8">
    <name type="scientific">Clydaea vesicula</name>
    <dbReference type="NCBI Taxonomy" id="447962"/>
    <lineage>
        <taxon>Eukaryota</taxon>
        <taxon>Fungi</taxon>
        <taxon>Fungi incertae sedis</taxon>
        <taxon>Chytridiomycota</taxon>
        <taxon>Chytridiomycota incertae sedis</taxon>
        <taxon>Chytridiomycetes</taxon>
        <taxon>Lobulomycetales</taxon>
        <taxon>Lobulomycetaceae</taxon>
        <taxon>Clydaea</taxon>
    </lineage>
</organism>
<accession>A0AAD5U6P4</accession>
<dbReference type="GO" id="GO:0004674">
    <property type="term" value="F:protein serine/threonine kinase activity"/>
    <property type="evidence" value="ECO:0007669"/>
    <property type="project" value="UniProtKB-EC"/>
</dbReference>
<dbReference type="GO" id="GO:0005524">
    <property type="term" value="F:ATP binding"/>
    <property type="evidence" value="ECO:0007669"/>
    <property type="project" value="UniProtKB-UniRule"/>
</dbReference>
<comment type="caution">
    <text evidence="7">The sequence shown here is derived from an EMBL/GenBank/DDBJ whole genome shotgun (WGS) entry which is preliminary data.</text>
</comment>
<dbReference type="InterPro" id="IPR017441">
    <property type="entry name" value="Protein_kinase_ATP_BS"/>
</dbReference>
<dbReference type="SMART" id="SM00220">
    <property type="entry name" value="S_TKc"/>
    <property type="match status" value="1"/>
</dbReference>
<evidence type="ECO:0000256" key="3">
    <source>
        <dbReference type="ARBA" id="ARBA00022840"/>
    </source>
</evidence>
<dbReference type="GO" id="GO:0005737">
    <property type="term" value="C:cytoplasm"/>
    <property type="evidence" value="ECO:0007669"/>
    <property type="project" value="TreeGrafter"/>
</dbReference>
<dbReference type="InterPro" id="IPR000719">
    <property type="entry name" value="Prot_kinase_dom"/>
</dbReference>
<dbReference type="PANTHER" id="PTHR48012:SF2">
    <property type="entry name" value="STERILE20-LIKE KINASE, ISOFORM B"/>
    <property type="match status" value="1"/>
</dbReference>
<dbReference type="EC" id="2.7.11.1" evidence="1"/>
<dbReference type="InterPro" id="IPR050629">
    <property type="entry name" value="STE20/SPS1-PAK"/>
</dbReference>
<gene>
    <name evidence="7" type="primary">STK4</name>
    <name evidence="7" type="ORF">HK099_001469</name>
</gene>
<evidence type="ECO:0000259" key="6">
    <source>
        <dbReference type="PROSITE" id="PS50011"/>
    </source>
</evidence>
<evidence type="ECO:0000256" key="5">
    <source>
        <dbReference type="SAM" id="MobiDB-lite"/>
    </source>
</evidence>
<dbReference type="PROSITE" id="PS50011">
    <property type="entry name" value="PROTEIN_KINASE_DOM"/>
    <property type="match status" value="1"/>
</dbReference>
<dbReference type="SUPFAM" id="SSF56112">
    <property type="entry name" value="Protein kinase-like (PK-like)"/>
    <property type="match status" value="1"/>
</dbReference>
<reference evidence="7" key="1">
    <citation type="submission" date="2020-05" db="EMBL/GenBank/DDBJ databases">
        <title>Phylogenomic resolution of chytrid fungi.</title>
        <authorList>
            <person name="Stajich J.E."/>
            <person name="Amses K."/>
            <person name="Simmons R."/>
            <person name="Seto K."/>
            <person name="Myers J."/>
            <person name="Bonds A."/>
            <person name="Quandt C.A."/>
            <person name="Barry K."/>
            <person name="Liu P."/>
            <person name="Grigoriev I."/>
            <person name="Longcore J.E."/>
            <person name="James T.Y."/>
        </authorList>
    </citation>
    <scope>NUCLEOTIDE SEQUENCE</scope>
    <source>
        <strain evidence="7">JEL0476</strain>
    </source>
</reference>
<dbReference type="InterPro" id="IPR011009">
    <property type="entry name" value="Kinase-like_dom_sf"/>
</dbReference>
<evidence type="ECO:0000313" key="7">
    <source>
        <dbReference type="EMBL" id="KAJ3223167.1"/>
    </source>
</evidence>
<keyword evidence="8" id="KW-1185">Reference proteome</keyword>
<dbReference type="FunFam" id="1.10.510.10:FF:001091">
    <property type="entry name" value="STE family protein kinase"/>
    <property type="match status" value="1"/>
</dbReference>
<dbReference type="PROSITE" id="PS00107">
    <property type="entry name" value="PROTEIN_KINASE_ATP"/>
    <property type="match status" value="1"/>
</dbReference>
<evidence type="ECO:0000256" key="1">
    <source>
        <dbReference type="ARBA" id="ARBA00012513"/>
    </source>
</evidence>
<name>A0AAD5U6P4_9FUNG</name>
<feature type="compositionally biased region" description="Low complexity" evidence="5">
    <location>
        <begin position="470"/>
        <end position="481"/>
    </location>
</feature>
<dbReference type="Proteomes" id="UP001211065">
    <property type="component" value="Unassembled WGS sequence"/>
</dbReference>
<keyword evidence="7" id="KW-0808">Transferase</keyword>
<dbReference type="Pfam" id="PF00069">
    <property type="entry name" value="Pkinase"/>
    <property type="match status" value="1"/>
</dbReference>
<proteinExistence type="predicted"/>
<dbReference type="PANTHER" id="PTHR48012">
    <property type="entry name" value="STERILE20-LIKE KINASE, ISOFORM B-RELATED"/>
    <property type="match status" value="1"/>
</dbReference>
<sequence>MSRRKMSEFERVHSLYNLFDDGDPKKLFDMHEKLGEGAFGAVYRASLKHTGFTFAIKKVHINKIENSDSIKKEIELLKGTKHINTVQYFGCYPVDDSIWILTEYCGAGSILDCIQLTKSVFSESQISIVLSSAVAGLAYLHSQGIVHRDVKCANILLTEDAGVKIADFGVSEKLTQSVQVRNSIVGTPYWMGPEVITGSDYGTSADIWSLGITAIEMAEAVPPHANLHPMRAMFKIPFEDPPTLSHPEVYSYEFSSFLSKCLVKNPTKRSTAAALKNLPFISHLIQSSSDAALRTPLQLKVNQVLAAKRHKARKLQLRAMNADALKAELSSTMKPLPVLPEDTETIKSHINNTVITKSTNSSNVSESSEIPSANYWDKDDIDFGEHNSHHGTIIKTTVSDDAGSVVINEDEPKVDILLQTNKSKKAAVIENHNLTDFNKIVNENHLHIGEYSNVKSINQIHHSANFSTISKNSSDDSVGDNNDLESEKEETFKLKKNKFLLRLENFKKMLNGLLIPENEDDEEDIFDMKDSSNLKNNESTIKKEDVVQKIDLHSNHSFKSDFLASTNDHLITPPLSLKKDKNSDTSKIVSDNVSEGYSKNSLLVNEEVKNSIKELSQILHLVEGEKITNPETKVVSLRKQFIDLCLQILKIIFEKFLKDLYL</sequence>
<feature type="region of interest" description="Disordered" evidence="5">
    <location>
        <begin position="468"/>
        <end position="487"/>
    </location>
</feature>
<dbReference type="EMBL" id="JADGJW010000141">
    <property type="protein sequence ID" value="KAJ3223167.1"/>
    <property type="molecule type" value="Genomic_DNA"/>
</dbReference>
<keyword evidence="3 4" id="KW-0067">ATP-binding</keyword>
<evidence type="ECO:0000256" key="2">
    <source>
        <dbReference type="ARBA" id="ARBA00022741"/>
    </source>
</evidence>
<dbReference type="AlphaFoldDB" id="A0AAD5U6P4"/>
<dbReference type="InterPro" id="IPR008271">
    <property type="entry name" value="Ser/Thr_kinase_AS"/>
</dbReference>
<protein>
    <recommendedName>
        <fullName evidence="1">non-specific serine/threonine protein kinase</fullName>
        <ecNumber evidence="1">2.7.11.1</ecNumber>
    </recommendedName>
</protein>
<keyword evidence="7" id="KW-0418">Kinase</keyword>
<dbReference type="Gene3D" id="1.10.510.10">
    <property type="entry name" value="Transferase(Phosphotransferase) domain 1"/>
    <property type="match status" value="1"/>
</dbReference>
<feature type="binding site" evidence="4">
    <location>
        <position position="58"/>
    </location>
    <ligand>
        <name>ATP</name>
        <dbReference type="ChEBI" id="CHEBI:30616"/>
    </ligand>
</feature>
<dbReference type="PROSITE" id="PS00108">
    <property type="entry name" value="PROTEIN_KINASE_ST"/>
    <property type="match status" value="1"/>
</dbReference>
<keyword evidence="2 4" id="KW-0547">Nucleotide-binding</keyword>